<dbReference type="Proteomes" id="UP000044602">
    <property type="component" value="Unassembled WGS sequence"/>
</dbReference>
<name>A0A0G4L8R0_VERLO</name>
<dbReference type="Proteomes" id="UP000045706">
    <property type="component" value="Unassembled WGS sequence"/>
</dbReference>
<evidence type="ECO:0000313" key="4">
    <source>
        <dbReference type="Proteomes" id="UP000044602"/>
    </source>
</evidence>
<protein>
    <recommendedName>
        <fullName evidence="6">Major facilitator superfamily (MFS) profile domain-containing protein</fullName>
    </recommendedName>
</protein>
<keyword evidence="1" id="KW-0472">Membrane</keyword>
<dbReference type="EMBL" id="CVQI01034420">
    <property type="protein sequence ID" value="CRK44966.1"/>
    <property type="molecule type" value="Genomic_DNA"/>
</dbReference>
<dbReference type="InterPro" id="IPR036259">
    <property type="entry name" value="MFS_trans_sf"/>
</dbReference>
<evidence type="ECO:0008006" key="6">
    <source>
        <dbReference type="Google" id="ProtNLM"/>
    </source>
</evidence>
<feature type="transmembrane region" description="Helical" evidence="1">
    <location>
        <begin position="23"/>
        <end position="42"/>
    </location>
</feature>
<gene>
    <name evidence="2" type="ORF">BN1708_017660</name>
    <name evidence="3" type="ORF">BN1723_019594</name>
</gene>
<feature type="non-terminal residue" evidence="2">
    <location>
        <position position="163"/>
    </location>
</feature>
<reference evidence="4 5" key="1">
    <citation type="submission" date="2015-05" db="EMBL/GenBank/DDBJ databases">
        <authorList>
            <person name="Fogelqvist Johan"/>
        </authorList>
    </citation>
    <scope>NUCLEOTIDE SEQUENCE [LARGE SCALE GENOMIC DNA]</scope>
    <source>
        <strain evidence="2">VL1</strain>
        <strain evidence="3">VL2</strain>
    </source>
</reference>
<dbReference type="SUPFAM" id="SSF103473">
    <property type="entry name" value="MFS general substrate transporter"/>
    <property type="match status" value="1"/>
</dbReference>
<evidence type="ECO:0000313" key="2">
    <source>
        <dbReference type="EMBL" id="CRK18412.1"/>
    </source>
</evidence>
<organism evidence="2 4">
    <name type="scientific">Verticillium longisporum</name>
    <name type="common">Verticillium dahliae var. longisporum</name>
    <dbReference type="NCBI Taxonomy" id="100787"/>
    <lineage>
        <taxon>Eukaryota</taxon>
        <taxon>Fungi</taxon>
        <taxon>Dikarya</taxon>
        <taxon>Ascomycota</taxon>
        <taxon>Pezizomycotina</taxon>
        <taxon>Sordariomycetes</taxon>
        <taxon>Hypocreomycetidae</taxon>
        <taxon>Glomerellales</taxon>
        <taxon>Plectosphaerellaceae</taxon>
        <taxon>Verticillium</taxon>
    </lineage>
</organism>
<keyword evidence="1" id="KW-1133">Transmembrane helix</keyword>
<evidence type="ECO:0000313" key="3">
    <source>
        <dbReference type="EMBL" id="CRK44966.1"/>
    </source>
</evidence>
<sequence>MVNGILSLGVQAFIFPLFVSKVGVWRSFIIVVILYPTAYLVMPFLSAVPNFTSAGIIGSLLLQAFFGIISVPAALILLKDATPSPLVLGRVNGLAMSACCAARTVSPPMVGLLYSAGGSAVAWFSCALVGVLGALQLFWIPRKEIPHVSIERPTIVTRDDDDD</sequence>
<evidence type="ECO:0000256" key="1">
    <source>
        <dbReference type="SAM" id="Phobius"/>
    </source>
</evidence>
<proteinExistence type="predicted"/>
<dbReference type="EMBL" id="CVQH01009546">
    <property type="protein sequence ID" value="CRK18412.1"/>
    <property type="molecule type" value="Genomic_DNA"/>
</dbReference>
<feature type="transmembrane region" description="Helical" evidence="1">
    <location>
        <begin position="120"/>
        <end position="140"/>
    </location>
</feature>
<evidence type="ECO:0000313" key="5">
    <source>
        <dbReference type="Proteomes" id="UP000045706"/>
    </source>
</evidence>
<keyword evidence="1" id="KW-0812">Transmembrane</keyword>
<keyword evidence="4" id="KW-1185">Reference proteome</keyword>
<accession>A0A0G4L8R0</accession>
<feature type="transmembrane region" description="Helical" evidence="1">
    <location>
        <begin position="54"/>
        <end position="78"/>
    </location>
</feature>
<dbReference type="Gene3D" id="1.20.1250.20">
    <property type="entry name" value="MFS general substrate transporter like domains"/>
    <property type="match status" value="1"/>
</dbReference>
<dbReference type="AlphaFoldDB" id="A0A0G4L8R0"/>